<sequence>MEDAKNERAQLGRSLRRVVLLGFAYALAGNGVLYASYYNSGIIDSGYLVCALLAVAFAVPVVLLFRNRHWYFPAFIFLFWIPFSVLIGYLLSLALPMTMDSYEFGLLLVYYLILNVIAIVVGLALGMIVNALWLLGSRLKAGK</sequence>
<feature type="transmembrane region" description="Helical" evidence="1">
    <location>
        <begin position="107"/>
        <end position="135"/>
    </location>
</feature>
<keyword evidence="1" id="KW-1133">Transmembrane helix</keyword>
<gene>
    <name evidence="2" type="ORF">IDH41_06935</name>
</gene>
<keyword evidence="1" id="KW-0472">Membrane</keyword>
<feature type="transmembrane region" description="Helical" evidence="1">
    <location>
        <begin position="72"/>
        <end position="95"/>
    </location>
</feature>
<dbReference type="Proteomes" id="UP000632125">
    <property type="component" value="Unassembled WGS sequence"/>
</dbReference>
<evidence type="ECO:0000256" key="1">
    <source>
        <dbReference type="SAM" id="Phobius"/>
    </source>
</evidence>
<keyword evidence="3" id="KW-1185">Reference proteome</keyword>
<protein>
    <submittedName>
        <fullName evidence="2">Uncharacterized protein</fullName>
    </submittedName>
</protein>
<name>A0A927CHQ3_9BACL</name>
<feature type="transmembrane region" description="Helical" evidence="1">
    <location>
        <begin position="18"/>
        <end position="39"/>
    </location>
</feature>
<evidence type="ECO:0000313" key="2">
    <source>
        <dbReference type="EMBL" id="MBD2868303.1"/>
    </source>
</evidence>
<dbReference type="RefSeq" id="WP_190859487.1">
    <property type="nucleotide sequence ID" value="NZ_JACXIY010000008.1"/>
</dbReference>
<feature type="transmembrane region" description="Helical" evidence="1">
    <location>
        <begin position="45"/>
        <end position="65"/>
    </location>
</feature>
<accession>A0A927CHQ3</accession>
<dbReference type="EMBL" id="JACXIY010000008">
    <property type="protein sequence ID" value="MBD2868303.1"/>
    <property type="molecule type" value="Genomic_DNA"/>
</dbReference>
<keyword evidence="1" id="KW-0812">Transmembrane</keyword>
<organism evidence="2 3">
    <name type="scientific">Paenibacillus arenilitoris</name>
    <dbReference type="NCBI Taxonomy" id="2772299"/>
    <lineage>
        <taxon>Bacteria</taxon>
        <taxon>Bacillati</taxon>
        <taxon>Bacillota</taxon>
        <taxon>Bacilli</taxon>
        <taxon>Bacillales</taxon>
        <taxon>Paenibacillaceae</taxon>
        <taxon>Paenibacillus</taxon>
    </lineage>
</organism>
<comment type="caution">
    <text evidence="2">The sequence shown here is derived from an EMBL/GenBank/DDBJ whole genome shotgun (WGS) entry which is preliminary data.</text>
</comment>
<reference evidence="2" key="1">
    <citation type="submission" date="2020-09" db="EMBL/GenBank/DDBJ databases">
        <title>A novel bacterium of genus Paenibacillus, isolated from South China Sea.</title>
        <authorList>
            <person name="Huang H."/>
            <person name="Mo K."/>
            <person name="Hu Y."/>
        </authorList>
    </citation>
    <scope>NUCLEOTIDE SEQUENCE</scope>
    <source>
        <strain evidence="2">IB182493</strain>
    </source>
</reference>
<proteinExistence type="predicted"/>
<evidence type="ECO:0000313" key="3">
    <source>
        <dbReference type="Proteomes" id="UP000632125"/>
    </source>
</evidence>
<dbReference type="AlphaFoldDB" id="A0A927CHQ3"/>